<evidence type="ECO:0000313" key="2">
    <source>
        <dbReference type="EMBL" id="ELP88668.1"/>
    </source>
</evidence>
<sequence length="153" mass="17171">MAVYYGVSKEVKKSYLFTSNGVVICMFIVSVIFLVVTFTLKCKDFTLEGDDIAKFEKKHKCCYDYYDEGNCACVIPEEEKTEYHTQCDTCQSGSDSDSTYLIFPFLCSFIAIILSFLAVPISVVSSFAMFKTSNVVSPNELNNEVPNYSVPLV</sequence>
<dbReference type="EMBL" id="KB206707">
    <property type="protein sequence ID" value="ELP88668.1"/>
    <property type="molecule type" value="Genomic_DNA"/>
</dbReference>
<feature type="transmembrane region" description="Helical" evidence="1">
    <location>
        <begin position="101"/>
        <end position="124"/>
    </location>
</feature>
<dbReference type="RefSeq" id="XP_004255439.1">
    <property type="nucleotide sequence ID" value="XM_004255391.1"/>
</dbReference>
<name>A0A0A1U9F6_ENTIV</name>
<dbReference type="Proteomes" id="UP000014680">
    <property type="component" value="Unassembled WGS sequence"/>
</dbReference>
<keyword evidence="1" id="KW-0472">Membrane</keyword>
<organism evidence="2 3">
    <name type="scientific">Entamoeba invadens IP1</name>
    <dbReference type="NCBI Taxonomy" id="370355"/>
    <lineage>
        <taxon>Eukaryota</taxon>
        <taxon>Amoebozoa</taxon>
        <taxon>Evosea</taxon>
        <taxon>Archamoebae</taxon>
        <taxon>Mastigamoebida</taxon>
        <taxon>Entamoebidae</taxon>
        <taxon>Entamoeba</taxon>
    </lineage>
</organism>
<dbReference type="KEGG" id="eiv:EIN_192170"/>
<keyword evidence="1" id="KW-0812">Transmembrane</keyword>
<evidence type="ECO:0000256" key="1">
    <source>
        <dbReference type="SAM" id="Phobius"/>
    </source>
</evidence>
<evidence type="ECO:0000313" key="3">
    <source>
        <dbReference type="Proteomes" id="UP000014680"/>
    </source>
</evidence>
<reference evidence="2 3" key="1">
    <citation type="submission" date="2012-10" db="EMBL/GenBank/DDBJ databases">
        <authorList>
            <person name="Zafar N."/>
            <person name="Inman J."/>
            <person name="Hall N."/>
            <person name="Lorenzi H."/>
            <person name="Caler E."/>
        </authorList>
    </citation>
    <scope>NUCLEOTIDE SEQUENCE [LARGE SCALE GENOMIC DNA]</scope>
    <source>
        <strain evidence="2 3">IP1</strain>
    </source>
</reference>
<protein>
    <submittedName>
        <fullName evidence="2">Uncharacterized protein</fullName>
    </submittedName>
</protein>
<accession>A0A0A1U9F6</accession>
<gene>
    <name evidence="2" type="ORF">EIN_192170</name>
</gene>
<keyword evidence="1" id="KW-1133">Transmembrane helix</keyword>
<dbReference type="GeneID" id="14887682"/>
<dbReference type="VEuPathDB" id="AmoebaDB:EIN_192170"/>
<feature type="transmembrane region" description="Helical" evidence="1">
    <location>
        <begin position="21"/>
        <end position="40"/>
    </location>
</feature>
<keyword evidence="3" id="KW-1185">Reference proteome</keyword>
<proteinExistence type="predicted"/>
<dbReference type="AlphaFoldDB" id="A0A0A1U9F6"/>